<feature type="compositionally biased region" description="Acidic residues" evidence="6">
    <location>
        <begin position="78"/>
        <end position="104"/>
    </location>
</feature>
<feature type="compositionally biased region" description="Basic and acidic residues" evidence="6">
    <location>
        <begin position="218"/>
        <end position="234"/>
    </location>
</feature>
<dbReference type="GeneID" id="80876129"/>
<dbReference type="AlphaFoldDB" id="A0AAE9WC66"/>
<dbReference type="PANTHER" id="PTHR13028">
    <property type="entry name" value="RRNA PROCESSING PROTEIN EBNA1-BINDING PROTEIN-RELATED"/>
    <property type="match status" value="1"/>
</dbReference>
<protein>
    <submittedName>
        <fullName evidence="7">rRNA processing protein Ebp2</fullName>
    </submittedName>
</protein>
<feature type="compositionally biased region" description="Basic residues" evidence="6">
    <location>
        <begin position="9"/>
        <end position="23"/>
    </location>
</feature>
<feature type="compositionally biased region" description="Acidic residues" evidence="6">
    <location>
        <begin position="43"/>
        <end position="55"/>
    </location>
</feature>
<evidence type="ECO:0000256" key="5">
    <source>
        <dbReference type="ARBA" id="ARBA00023242"/>
    </source>
</evidence>
<feature type="compositionally biased region" description="Basic residues" evidence="6">
    <location>
        <begin position="337"/>
        <end position="361"/>
    </location>
</feature>
<reference evidence="7 8" key="1">
    <citation type="journal article" date="2023" name="G3 (Bethesda)">
        <title>A high-quality reference genome for the fission yeast Schizosaccharomyces osmophilus.</title>
        <authorList>
            <person name="Jia G.S."/>
            <person name="Zhang W.C."/>
            <person name="Liang Y."/>
            <person name="Liu X.H."/>
            <person name="Rhind N."/>
            <person name="Pidoux A."/>
            <person name="Brysch-Herzberg M."/>
            <person name="Du L.L."/>
        </authorList>
    </citation>
    <scope>NUCLEOTIDE SEQUENCE [LARGE SCALE GENOMIC DNA]</scope>
    <source>
        <strain evidence="7 8">CBS 15793</strain>
    </source>
</reference>
<dbReference type="EMBL" id="CP115612">
    <property type="protein sequence ID" value="WBW73616.1"/>
    <property type="molecule type" value="Genomic_DNA"/>
</dbReference>
<feature type="compositionally biased region" description="Basic and acidic residues" evidence="6">
    <location>
        <begin position="243"/>
        <end position="256"/>
    </location>
</feature>
<keyword evidence="3" id="KW-0690">Ribosome biogenesis</keyword>
<evidence type="ECO:0000313" key="8">
    <source>
        <dbReference type="Proteomes" id="UP001212411"/>
    </source>
</evidence>
<organism evidence="7 8">
    <name type="scientific">Schizosaccharomyces osmophilus</name>
    <dbReference type="NCBI Taxonomy" id="2545709"/>
    <lineage>
        <taxon>Eukaryota</taxon>
        <taxon>Fungi</taxon>
        <taxon>Dikarya</taxon>
        <taxon>Ascomycota</taxon>
        <taxon>Taphrinomycotina</taxon>
        <taxon>Schizosaccharomycetes</taxon>
        <taxon>Schizosaccharomycetales</taxon>
        <taxon>Schizosaccharomycetaceae</taxon>
        <taxon>Schizosaccharomyces</taxon>
    </lineage>
</organism>
<gene>
    <name evidence="7" type="primary">ebp2</name>
    <name evidence="7" type="ORF">SOMG_02649</name>
</gene>
<dbReference type="GO" id="GO:0006364">
    <property type="term" value="P:rRNA processing"/>
    <property type="evidence" value="ECO:0007669"/>
    <property type="project" value="TreeGrafter"/>
</dbReference>
<keyword evidence="8" id="KW-1185">Reference proteome</keyword>
<evidence type="ECO:0000313" key="7">
    <source>
        <dbReference type="EMBL" id="WBW73616.1"/>
    </source>
</evidence>
<feature type="compositionally biased region" description="Basic and acidic residues" evidence="6">
    <location>
        <begin position="282"/>
        <end position="298"/>
    </location>
</feature>
<evidence type="ECO:0000256" key="4">
    <source>
        <dbReference type="ARBA" id="ARBA00023054"/>
    </source>
</evidence>
<name>A0AAE9WC66_9SCHI</name>
<feature type="region of interest" description="Disordered" evidence="6">
    <location>
        <begin position="218"/>
        <end position="361"/>
    </location>
</feature>
<evidence type="ECO:0000256" key="3">
    <source>
        <dbReference type="ARBA" id="ARBA00022517"/>
    </source>
</evidence>
<dbReference type="GO" id="GO:0005730">
    <property type="term" value="C:nucleolus"/>
    <property type="evidence" value="ECO:0007669"/>
    <property type="project" value="UniProtKB-SubCell"/>
</dbReference>
<comment type="subcellular location">
    <subcellularLocation>
        <location evidence="1">Nucleus</location>
        <location evidence="1">Nucleolus</location>
    </subcellularLocation>
</comment>
<evidence type="ECO:0000256" key="1">
    <source>
        <dbReference type="ARBA" id="ARBA00004604"/>
    </source>
</evidence>
<dbReference type="KEGG" id="som:SOMG_02649"/>
<feature type="region of interest" description="Disordered" evidence="6">
    <location>
        <begin position="1"/>
        <end position="104"/>
    </location>
</feature>
<dbReference type="GO" id="GO:0030687">
    <property type="term" value="C:preribosome, large subunit precursor"/>
    <property type="evidence" value="ECO:0007669"/>
    <property type="project" value="TreeGrafter"/>
</dbReference>
<dbReference type="Proteomes" id="UP001212411">
    <property type="component" value="Chromosome 2"/>
</dbReference>
<comment type="similarity">
    <text evidence="2">Belongs to the EBP2 family.</text>
</comment>
<proteinExistence type="inferred from homology"/>
<dbReference type="GO" id="GO:0042273">
    <property type="term" value="P:ribosomal large subunit biogenesis"/>
    <property type="evidence" value="ECO:0007669"/>
    <property type="project" value="TreeGrafter"/>
</dbReference>
<dbReference type="GO" id="GO:0034399">
    <property type="term" value="C:nuclear periphery"/>
    <property type="evidence" value="ECO:0007669"/>
    <property type="project" value="TreeGrafter"/>
</dbReference>
<dbReference type="InterPro" id="IPR008610">
    <property type="entry name" value="Ebp2"/>
</dbReference>
<dbReference type="RefSeq" id="XP_056037859.1">
    <property type="nucleotide sequence ID" value="XM_056181440.1"/>
</dbReference>
<dbReference type="PANTHER" id="PTHR13028:SF0">
    <property type="entry name" value="RRNA-PROCESSING PROTEIN EBP2-RELATED"/>
    <property type="match status" value="1"/>
</dbReference>
<keyword evidence="5" id="KW-0539">Nucleus</keyword>
<dbReference type="Pfam" id="PF05890">
    <property type="entry name" value="Ebp2"/>
    <property type="match status" value="1"/>
</dbReference>
<evidence type="ECO:0000256" key="6">
    <source>
        <dbReference type="SAM" id="MobiDB-lite"/>
    </source>
</evidence>
<sequence length="361" mass="40864">MAGVDAKGRRGQKKNMKAAQKKKGVAEKKQEAVSNVNASENSNDSEEKSEEQDESEAQKQLPEVNESSQQDEKKVDNQNEDEDEDEDEEGDEDEVELSDLEGVEFEEDADLVRKRKLALNNTIALESIYEKLKYPDNISIVENQAVTTKEPVVVENVEDDLTRELAFYKQGVDGVKAAFEQLEKHKVPITRPSDYFAEMLKSDAHMEKVRQELIKEATSKKLSEQAKKQRELKKFGKQVQVAKQEERQRSKRDTLEKINLLKRKNTGSDLTTEDDFDVTLAKAEKEENSKKPTNKKGDGQPNMKRQKKNEKFGFGGRKRGTKSNDADSLAATEFGRKGLKALKGKGNKSRPGKARREKARS</sequence>
<evidence type="ECO:0000256" key="2">
    <source>
        <dbReference type="ARBA" id="ARBA00007336"/>
    </source>
</evidence>
<feature type="compositionally biased region" description="Low complexity" evidence="6">
    <location>
        <begin position="32"/>
        <end position="42"/>
    </location>
</feature>
<accession>A0AAE9WC66</accession>
<keyword evidence="4" id="KW-0175">Coiled coil</keyword>